<sequence length="544" mass="60629">MGPDTSPQRQRPVAGEPGKTASPERLAQIIESYLADHPAAALLEDGRVLFDMRTARYSVAESHGRCLLQLWSNERNLVRTVVDVQQRAQCLRLVTRRMGAAKPQSLELAPSSDRRTPTVRDSARRNYQRLLERVLTRHFIGYKVDGLRTAMDLEHSFGPAYVRGRLLKGTGADAVIGVSAAESGSVIDGVLTLGILWLEYCRLHGDARRHFGGLKVIVPAGAWRTTAERIAWLNHAAANFELLTLDERSEELVPVDFRDTGNLESRVVHAFSPAAALERCQAGIDRLLALVPEAARERVEIRPRSATEVGLLLHGLEFACVRHGAAAHSFARENEVTFGAGANETSLTEENEALCCDLFRRLFKSRQADGAHTDPLFRMAPERWLESRLRMGLAELLPDLRVDLLYSQVPALSTGDRGMLDLLTLDRNSRLVVLELKANEDLHLPLQALDYWIRVRALNADRKAGPSGNAPHSAFERSGYFAGAEVSPLPPRLILAGPALRIHPANEPVLRYLSPEIEWELIALSEHWRRELKIVFRKRSSDRG</sequence>
<evidence type="ECO:0000313" key="2">
    <source>
        <dbReference type="EMBL" id="SPE25264.1"/>
    </source>
</evidence>
<proteinExistence type="predicted"/>
<organism evidence="2 3">
    <name type="scientific">Candidatus Sulfuritelmatomonas gaucii</name>
    <dbReference type="NCBI Taxonomy" id="2043161"/>
    <lineage>
        <taxon>Bacteria</taxon>
        <taxon>Pseudomonadati</taxon>
        <taxon>Acidobacteriota</taxon>
        <taxon>Terriglobia</taxon>
        <taxon>Terriglobales</taxon>
        <taxon>Acidobacteriaceae</taxon>
        <taxon>Candidatus Sulfuritelmatomonas</taxon>
    </lineage>
</organism>
<reference evidence="3" key="1">
    <citation type="submission" date="2018-02" db="EMBL/GenBank/DDBJ databases">
        <authorList>
            <person name="Hausmann B."/>
        </authorList>
    </citation>
    <scope>NUCLEOTIDE SEQUENCE [LARGE SCALE GENOMIC DNA]</scope>
    <source>
        <strain evidence="3">Peat soil MAG SbA5</strain>
    </source>
</reference>
<protein>
    <recommendedName>
        <fullName evidence="4">DUF91 domain-containing protein</fullName>
    </recommendedName>
</protein>
<evidence type="ECO:0000313" key="3">
    <source>
        <dbReference type="Proteomes" id="UP000239735"/>
    </source>
</evidence>
<dbReference type="AlphaFoldDB" id="A0A2N9LQ05"/>
<name>A0A2N9LQ05_9BACT</name>
<dbReference type="Proteomes" id="UP000239735">
    <property type="component" value="Unassembled WGS sequence"/>
</dbReference>
<accession>A0A2N9LQ05</accession>
<evidence type="ECO:0000256" key="1">
    <source>
        <dbReference type="SAM" id="MobiDB-lite"/>
    </source>
</evidence>
<gene>
    <name evidence="2" type="ORF">SBA5_490041</name>
</gene>
<feature type="region of interest" description="Disordered" evidence="1">
    <location>
        <begin position="1"/>
        <end position="22"/>
    </location>
</feature>
<dbReference type="EMBL" id="OKRB01000107">
    <property type="protein sequence ID" value="SPE25264.1"/>
    <property type="molecule type" value="Genomic_DNA"/>
</dbReference>
<evidence type="ECO:0008006" key="4">
    <source>
        <dbReference type="Google" id="ProtNLM"/>
    </source>
</evidence>